<dbReference type="PROSITE" id="PS51831">
    <property type="entry name" value="HD"/>
    <property type="match status" value="1"/>
</dbReference>
<dbReference type="SUPFAM" id="SSF109604">
    <property type="entry name" value="HD-domain/PDEase-like"/>
    <property type="match status" value="1"/>
</dbReference>
<dbReference type="AlphaFoldDB" id="A0A553ZVP4"/>
<dbReference type="OrthoDB" id="9814017at2"/>
<name>A0A553ZVP4_9BACI</name>
<evidence type="ECO:0000313" key="3">
    <source>
        <dbReference type="Proteomes" id="UP000318521"/>
    </source>
</evidence>
<dbReference type="Pfam" id="PF01966">
    <property type="entry name" value="HD"/>
    <property type="match status" value="1"/>
</dbReference>
<proteinExistence type="predicted"/>
<comment type="caution">
    <text evidence="2">The sequence shown here is derived from an EMBL/GenBank/DDBJ whole genome shotgun (WGS) entry which is preliminary data.</text>
</comment>
<sequence>MRITDDLYGTFELEPILVKLIESNPIQRLKGIHQGGASYLVNEKWNETRYDHSIGVMLLIRKMGGSLEEQVAGLLHDVSHTAFSHVVDLVFKNEEQSYHEEIFKRVVTESEIPAILSANSISLVKLFDDANWSILEQPAPDLCADRIDSTLRDMYRYGQITLDEVEYFLGHLVLHEGTLHLNHLGAAEWFSETYYKEVIDFFMDPLNVYGYDRLSKLLTYALAEGYLTPPDLLMEDEQVLQKLRALSDPQISKYLSELTPPIYIEENKNEATIHLKTKVRLIDPMVIEGECISRASERSTRVEQMNAKAQQRALEGMSIKVLAPSTQKNPVHE</sequence>
<dbReference type="Proteomes" id="UP000318521">
    <property type="component" value="Unassembled WGS sequence"/>
</dbReference>
<reference evidence="2 3" key="1">
    <citation type="submission" date="2019-07" db="EMBL/GenBank/DDBJ databases">
        <authorList>
            <person name="Park Y.J."/>
            <person name="Jeong S.E."/>
            <person name="Jung H.S."/>
        </authorList>
    </citation>
    <scope>NUCLEOTIDE SEQUENCE [LARGE SCALE GENOMIC DNA]</scope>
    <source>
        <strain evidence="3">P16(2019)</strain>
    </source>
</reference>
<dbReference type="PANTHER" id="PTHR11373">
    <property type="entry name" value="DEOXYNUCLEOSIDE TRIPHOSPHATE TRIPHOSPHOHYDROLASE"/>
    <property type="match status" value="1"/>
</dbReference>
<dbReference type="CDD" id="cd00077">
    <property type="entry name" value="HDc"/>
    <property type="match status" value="1"/>
</dbReference>
<evidence type="ECO:0000259" key="1">
    <source>
        <dbReference type="PROSITE" id="PS51831"/>
    </source>
</evidence>
<dbReference type="RefSeq" id="WP_143849737.1">
    <property type="nucleotide sequence ID" value="NZ_VLXZ01000010.1"/>
</dbReference>
<accession>A0A553ZVP4</accession>
<protein>
    <submittedName>
        <fullName evidence="2">HD domain-containing protein</fullName>
    </submittedName>
</protein>
<dbReference type="EMBL" id="VLXZ01000010">
    <property type="protein sequence ID" value="TSB45548.1"/>
    <property type="molecule type" value="Genomic_DNA"/>
</dbReference>
<dbReference type="PANTHER" id="PTHR11373:SF41">
    <property type="entry name" value="METAL-DEPENDENT PHOSPHOHYDROLASE"/>
    <property type="match status" value="1"/>
</dbReference>
<gene>
    <name evidence="2" type="ORF">FN960_15370</name>
</gene>
<dbReference type="GO" id="GO:0008832">
    <property type="term" value="F:dGTPase activity"/>
    <property type="evidence" value="ECO:0007669"/>
    <property type="project" value="TreeGrafter"/>
</dbReference>
<dbReference type="GO" id="GO:0006203">
    <property type="term" value="P:dGTP catabolic process"/>
    <property type="evidence" value="ECO:0007669"/>
    <property type="project" value="TreeGrafter"/>
</dbReference>
<dbReference type="FunFam" id="1.10.3210.10:FF:000026">
    <property type="entry name" value="Metal-dependent phosphohydrolase"/>
    <property type="match status" value="1"/>
</dbReference>
<keyword evidence="3" id="KW-1185">Reference proteome</keyword>
<dbReference type="InterPro" id="IPR006674">
    <property type="entry name" value="HD_domain"/>
</dbReference>
<dbReference type="InterPro" id="IPR003607">
    <property type="entry name" value="HD/PDEase_dom"/>
</dbReference>
<evidence type="ECO:0000313" key="2">
    <source>
        <dbReference type="EMBL" id="TSB45548.1"/>
    </source>
</evidence>
<feature type="domain" description="HD" evidence="1">
    <location>
        <begin position="49"/>
        <end position="150"/>
    </location>
</feature>
<dbReference type="SMART" id="SM00471">
    <property type="entry name" value="HDc"/>
    <property type="match status" value="1"/>
</dbReference>
<dbReference type="InterPro" id="IPR050135">
    <property type="entry name" value="dGTPase-like"/>
</dbReference>
<dbReference type="Gene3D" id="1.10.3210.10">
    <property type="entry name" value="Hypothetical protein af1432"/>
    <property type="match status" value="1"/>
</dbReference>
<organism evidence="2 3">
    <name type="scientific">Alkalicoccobacillus porphyridii</name>
    <dbReference type="NCBI Taxonomy" id="2597270"/>
    <lineage>
        <taxon>Bacteria</taxon>
        <taxon>Bacillati</taxon>
        <taxon>Bacillota</taxon>
        <taxon>Bacilli</taxon>
        <taxon>Bacillales</taxon>
        <taxon>Bacillaceae</taxon>
        <taxon>Alkalicoccobacillus</taxon>
    </lineage>
</organism>